<gene>
    <name evidence="2" type="ORF">VB854_18825</name>
</gene>
<keyword evidence="3" id="KW-1185">Reference proteome</keyword>
<dbReference type="Proteomes" id="UP001301728">
    <property type="component" value="Unassembled WGS sequence"/>
</dbReference>
<sequence length="72" mass="7969">MIIFYLCLSIAVVATVFLKLADPDEIHTILVILSGCVILGCGFLLAPLFMKLLISLTILVICQRIYETTIKL</sequence>
<organism evidence="2 3">
    <name type="scientific">Limnoraphis robusta CCNP1315</name>
    <dbReference type="NCBI Taxonomy" id="3110306"/>
    <lineage>
        <taxon>Bacteria</taxon>
        <taxon>Bacillati</taxon>
        <taxon>Cyanobacteriota</taxon>
        <taxon>Cyanophyceae</taxon>
        <taxon>Oscillatoriophycideae</taxon>
        <taxon>Oscillatoriales</taxon>
        <taxon>Sirenicapillariaceae</taxon>
        <taxon>Limnoraphis</taxon>
    </lineage>
</organism>
<dbReference type="RefSeq" id="WP_323306930.1">
    <property type="nucleotide sequence ID" value="NZ_JAYGHT010000129.1"/>
</dbReference>
<evidence type="ECO:0000313" key="2">
    <source>
        <dbReference type="EMBL" id="MEA5520996.1"/>
    </source>
</evidence>
<evidence type="ECO:0000313" key="3">
    <source>
        <dbReference type="Proteomes" id="UP001301728"/>
    </source>
</evidence>
<feature type="transmembrane region" description="Helical" evidence="1">
    <location>
        <begin position="31"/>
        <end position="62"/>
    </location>
</feature>
<accession>A0ABU5U1D2</accession>
<reference evidence="2 3" key="1">
    <citation type="submission" date="2023-12" db="EMBL/GenBank/DDBJ databases">
        <title>Baltic Sea Cyanobacteria.</title>
        <authorList>
            <person name="Delbaje E."/>
            <person name="Fewer D.P."/>
            <person name="Shishido T.K."/>
        </authorList>
    </citation>
    <scope>NUCLEOTIDE SEQUENCE [LARGE SCALE GENOMIC DNA]</scope>
    <source>
        <strain evidence="2 3">CCNP 1315</strain>
    </source>
</reference>
<name>A0ABU5U1D2_9CYAN</name>
<keyword evidence="1" id="KW-1133">Transmembrane helix</keyword>
<keyword evidence="1" id="KW-0472">Membrane</keyword>
<dbReference type="EMBL" id="JAYGHT010000129">
    <property type="protein sequence ID" value="MEA5520996.1"/>
    <property type="molecule type" value="Genomic_DNA"/>
</dbReference>
<keyword evidence="1" id="KW-0812">Transmembrane</keyword>
<protein>
    <submittedName>
        <fullName evidence="2">Uncharacterized protein</fullName>
    </submittedName>
</protein>
<proteinExistence type="predicted"/>
<evidence type="ECO:0000256" key="1">
    <source>
        <dbReference type="SAM" id="Phobius"/>
    </source>
</evidence>
<comment type="caution">
    <text evidence="2">The sequence shown here is derived from an EMBL/GenBank/DDBJ whole genome shotgun (WGS) entry which is preliminary data.</text>
</comment>